<organism evidence="1 2">
    <name type="scientific">Rhizobium favelukesii</name>
    <dbReference type="NCBI Taxonomy" id="348824"/>
    <lineage>
        <taxon>Bacteria</taxon>
        <taxon>Pseudomonadati</taxon>
        <taxon>Pseudomonadota</taxon>
        <taxon>Alphaproteobacteria</taxon>
        <taxon>Hyphomicrobiales</taxon>
        <taxon>Rhizobiaceae</taxon>
        <taxon>Rhizobium/Agrobacterium group</taxon>
        <taxon>Rhizobium</taxon>
    </lineage>
</organism>
<dbReference type="AlphaFoldDB" id="W6RDW3"/>
<dbReference type="KEGG" id="rhl:LPU83_2834"/>
<proteinExistence type="predicted"/>
<dbReference type="EMBL" id="HG916852">
    <property type="protein sequence ID" value="CDM58485.1"/>
    <property type="molecule type" value="Genomic_DNA"/>
</dbReference>
<dbReference type="Proteomes" id="UP000019443">
    <property type="component" value="Chromosome"/>
</dbReference>
<accession>W6RDW3</accession>
<protein>
    <submittedName>
        <fullName evidence="1">Uncharacterized protein</fullName>
    </submittedName>
</protein>
<keyword evidence="2" id="KW-1185">Reference proteome</keyword>
<dbReference type="PATRIC" id="fig|348824.6.peg.3056"/>
<reference evidence="1" key="1">
    <citation type="submission" date="2013-11" db="EMBL/GenBank/DDBJ databases">
        <title>Draft genome sequence of the broad-host-range Rhizobium sp. LPU83 strain, a member of the low-genetic diversity Oregon-like Rhizobium sp. group.</title>
        <authorList>
            <person name="Wibberg D."/>
            <person name="Puehler A."/>
            <person name="Schlueter A."/>
        </authorList>
    </citation>
    <scope>NUCLEOTIDE SEQUENCE [LARGE SCALE GENOMIC DNA]</scope>
    <source>
        <strain evidence="1">LPU83</strain>
    </source>
</reference>
<name>W6RDW3_9HYPH</name>
<sequence length="30" mass="3422">MLGHSDERSSYLGRAAQEVMKPLRLGRLIH</sequence>
<dbReference type="HOGENOM" id="CLU_3405114_0_0_5"/>
<gene>
    <name evidence="1" type="ORF">LPU83_2834</name>
</gene>
<evidence type="ECO:0000313" key="1">
    <source>
        <dbReference type="EMBL" id="CDM58485.1"/>
    </source>
</evidence>
<evidence type="ECO:0000313" key="2">
    <source>
        <dbReference type="Proteomes" id="UP000019443"/>
    </source>
</evidence>